<name>A0A1V9ZW44_9STRA</name>
<proteinExistence type="predicted"/>
<feature type="region of interest" description="Disordered" evidence="1">
    <location>
        <begin position="163"/>
        <end position="213"/>
    </location>
</feature>
<feature type="transmembrane region" description="Helical" evidence="2">
    <location>
        <begin position="21"/>
        <end position="44"/>
    </location>
</feature>
<evidence type="ECO:0000256" key="1">
    <source>
        <dbReference type="SAM" id="MobiDB-lite"/>
    </source>
</evidence>
<protein>
    <recommendedName>
        <fullName evidence="5">MARVEL domain-containing protein</fullName>
    </recommendedName>
</protein>
<evidence type="ECO:0000313" key="4">
    <source>
        <dbReference type="Proteomes" id="UP000243217"/>
    </source>
</evidence>
<accession>A0A1V9ZW44</accession>
<dbReference type="GO" id="GO:0016020">
    <property type="term" value="C:membrane"/>
    <property type="evidence" value="ECO:0007669"/>
    <property type="project" value="UniProtKB-SubCell"/>
</dbReference>
<keyword evidence="2" id="KW-0472">Membrane</keyword>
<keyword evidence="4" id="KW-1185">Reference proteome</keyword>
<keyword evidence="2" id="KW-0812">Transmembrane</keyword>
<evidence type="ECO:0008006" key="5">
    <source>
        <dbReference type="Google" id="ProtNLM"/>
    </source>
</evidence>
<organism evidence="3 4">
    <name type="scientific">Thraustotheca clavata</name>
    <dbReference type="NCBI Taxonomy" id="74557"/>
    <lineage>
        <taxon>Eukaryota</taxon>
        <taxon>Sar</taxon>
        <taxon>Stramenopiles</taxon>
        <taxon>Oomycota</taxon>
        <taxon>Saprolegniomycetes</taxon>
        <taxon>Saprolegniales</taxon>
        <taxon>Achlyaceae</taxon>
        <taxon>Thraustotheca</taxon>
    </lineage>
</organism>
<evidence type="ECO:0000313" key="3">
    <source>
        <dbReference type="EMBL" id="OQS02224.1"/>
    </source>
</evidence>
<feature type="transmembrane region" description="Helical" evidence="2">
    <location>
        <begin position="129"/>
        <end position="148"/>
    </location>
</feature>
<keyword evidence="2" id="KW-1133">Transmembrane helix</keyword>
<evidence type="ECO:0000256" key="2">
    <source>
        <dbReference type="SAM" id="Phobius"/>
    </source>
</evidence>
<dbReference type="EMBL" id="JNBS01001180">
    <property type="protein sequence ID" value="OQS02224.1"/>
    <property type="molecule type" value="Genomic_DNA"/>
</dbReference>
<gene>
    <name evidence="3" type="ORF">THRCLA_05383</name>
</gene>
<feature type="transmembrane region" description="Helical" evidence="2">
    <location>
        <begin position="92"/>
        <end position="109"/>
    </location>
</feature>
<dbReference type="PANTHER" id="PTHR28165">
    <property type="entry name" value="NON-CLASSICAL EXPORT PROTEIN 2-RELATED"/>
    <property type="match status" value="1"/>
</dbReference>
<dbReference type="InterPro" id="IPR052649">
    <property type="entry name" value="NCE102-like"/>
</dbReference>
<dbReference type="Proteomes" id="UP000243217">
    <property type="component" value="Unassembled WGS sequence"/>
</dbReference>
<dbReference type="AlphaFoldDB" id="A0A1V9ZW44"/>
<comment type="caution">
    <text evidence="3">The sequence shown here is derived from an EMBL/GenBank/DDBJ whole genome shotgun (WGS) entry which is preliminary data.</text>
</comment>
<dbReference type="OrthoDB" id="70847at2759"/>
<feature type="transmembrane region" description="Helical" evidence="2">
    <location>
        <begin position="56"/>
        <end position="80"/>
    </location>
</feature>
<dbReference type="PANTHER" id="PTHR28165:SF1">
    <property type="entry name" value="NON-CLASSICAL EXPORT PROTEIN 2-RELATED"/>
    <property type="match status" value="1"/>
</dbReference>
<sequence>MARRQHKQETQLWTAIRAIQAICGFATLISLFTAFKGFVLMGIQDDDTYRPAQMNHFFLVIAAYSSFVYGTLYLICVTLWKRLTPDILLERIYDGVLAIGYLVAGILFAPKMNCNLGMYCNCTSVQATGVFTFFNFALSIVALILSFVTKKIPSHPDSLENLVPRGNYGRAPSPTPFDIIRPEVNRKKKGKTQPSPRLDDDDTDNLVPRGHFGSVRGSNLADLMKLQRDDTAIDHLEARPPNAGFI</sequence>
<reference evidence="3 4" key="1">
    <citation type="journal article" date="2014" name="Genome Biol. Evol.">
        <title>The secreted proteins of Achlya hypogyna and Thraustotheca clavata identify the ancestral oomycete secretome and reveal gene acquisitions by horizontal gene transfer.</title>
        <authorList>
            <person name="Misner I."/>
            <person name="Blouin N."/>
            <person name="Leonard G."/>
            <person name="Richards T.A."/>
            <person name="Lane C.E."/>
        </authorList>
    </citation>
    <scope>NUCLEOTIDE SEQUENCE [LARGE SCALE GENOMIC DNA]</scope>
    <source>
        <strain evidence="3 4">ATCC 34112</strain>
    </source>
</reference>